<dbReference type="GO" id="GO:0004519">
    <property type="term" value="F:endonuclease activity"/>
    <property type="evidence" value="ECO:0007669"/>
    <property type="project" value="InterPro"/>
</dbReference>
<dbReference type="Pfam" id="PF04471">
    <property type="entry name" value="Mrr_cat"/>
    <property type="match status" value="1"/>
</dbReference>
<proteinExistence type="predicted"/>
<organism evidence="2 3">
    <name type="scientific">Tunturiibacter empetritectus</name>
    <dbReference type="NCBI Taxonomy" id="3069691"/>
    <lineage>
        <taxon>Bacteria</taxon>
        <taxon>Pseudomonadati</taxon>
        <taxon>Acidobacteriota</taxon>
        <taxon>Terriglobia</taxon>
        <taxon>Terriglobales</taxon>
        <taxon>Acidobacteriaceae</taxon>
        <taxon>Tunturiibacter</taxon>
    </lineage>
</organism>
<evidence type="ECO:0000259" key="1">
    <source>
        <dbReference type="Pfam" id="PF04471"/>
    </source>
</evidence>
<dbReference type="GO" id="GO:0009307">
    <property type="term" value="P:DNA restriction-modification system"/>
    <property type="evidence" value="ECO:0007669"/>
    <property type="project" value="InterPro"/>
</dbReference>
<dbReference type="Proteomes" id="UP000568106">
    <property type="component" value="Unassembled WGS sequence"/>
</dbReference>
<dbReference type="EMBL" id="JACHDY010000002">
    <property type="protein sequence ID" value="MBB5316644.1"/>
    <property type="molecule type" value="Genomic_DNA"/>
</dbReference>
<evidence type="ECO:0000313" key="2">
    <source>
        <dbReference type="EMBL" id="MBB5316644.1"/>
    </source>
</evidence>
<sequence>MKFHLWERFSDYDNSVDEATFAKLIEDNFASLSMKGPTTNLELVERIAKVSNLGIPIESLSEILAEPEIARGYVVFGCPGDAFDVIARSYANMQWWLTDKGLNMAVVQPLHERLATRLMELESLSPQPRGFAFEGFLDSLFAVYRLSPRKSFRLIGEQIDGSFDLQGNTYLVEAKWQAAPIGNSELQSFAGKVRTKATWTRGLYVSNSGFSEEGLTAFRSGDSTRLICLSGDDLRDILVHKLNLVEVINLKTRRAGETGLAYIPVRELLDNRWTSSL</sequence>
<feature type="domain" description="Restriction endonuclease type IV Mrr" evidence="1">
    <location>
        <begin position="157"/>
        <end position="237"/>
    </location>
</feature>
<dbReference type="AlphaFoldDB" id="A0A7W8IG84"/>
<reference evidence="2" key="1">
    <citation type="submission" date="2020-08" db="EMBL/GenBank/DDBJ databases">
        <title>Genomic Encyclopedia of Type Strains, Phase IV (KMG-V): Genome sequencing to study the core and pangenomes of soil and plant-associated prokaryotes.</title>
        <authorList>
            <person name="Whitman W."/>
        </authorList>
    </citation>
    <scope>NUCLEOTIDE SEQUENCE [LARGE SCALE GENOMIC DNA]</scope>
    <source>
        <strain evidence="2">M8UP27</strain>
    </source>
</reference>
<dbReference type="SUPFAM" id="SSF52980">
    <property type="entry name" value="Restriction endonuclease-like"/>
    <property type="match status" value="1"/>
</dbReference>
<keyword evidence="3" id="KW-1185">Reference proteome</keyword>
<dbReference type="InterPro" id="IPR011335">
    <property type="entry name" value="Restrct_endonuc-II-like"/>
</dbReference>
<accession>A0A7W8IG84</accession>
<gene>
    <name evidence="2" type="ORF">HDF09_001313</name>
</gene>
<protein>
    <recommendedName>
        <fullName evidence="1">Restriction endonuclease type IV Mrr domain-containing protein</fullName>
    </recommendedName>
</protein>
<name>A0A7W8IG84_9BACT</name>
<dbReference type="GO" id="GO:0003677">
    <property type="term" value="F:DNA binding"/>
    <property type="evidence" value="ECO:0007669"/>
    <property type="project" value="InterPro"/>
</dbReference>
<comment type="caution">
    <text evidence="2">The sequence shown here is derived from an EMBL/GenBank/DDBJ whole genome shotgun (WGS) entry which is preliminary data.</text>
</comment>
<evidence type="ECO:0000313" key="3">
    <source>
        <dbReference type="Proteomes" id="UP000568106"/>
    </source>
</evidence>
<dbReference type="InterPro" id="IPR007560">
    <property type="entry name" value="Restrct_endonuc_IV_Mrr"/>
</dbReference>